<protein>
    <submittedName>
        <fullName evidence="1">PorH family porin</fullName>
    </submittedName>
</protein>
<accession>A0A939E276</accession>
<dbReference type="AlphaFoldDB" id="A0A939E276"/>
<gene>
    <name evidence="1" type="ORF">JZY06_10870</name>
</gene>
<sequence length="71" mass="7744">MDLDVIKEQLGNFKDFVESMSGLLKTLPASLQNLAGLFEGDIKPFGDTADYEASKKVFDENYAAAVAKKAK</sequence>
<comment type="caution">
    <text evidence="1">The sequence shown here is derived from an EMBL/GenBank/DDBJ whole genome shotgun (WGS) entry which is preliminary data.</text>
</comment>
<evidence type="ECO:0000313" key="2">
    <source>
        <dbReference type="Proteomes" id="UP000664332"/>
    </source>
</evidence>
<name>A0A939E276_9CORY</name>
<keyword evidence="2" id="KW-1185">Reference proteome</keyword>
<dbReference type="RefSeq" id="WP_207279581.1">
    <property type="nucleotide sequence ID" value="NZ_JAFLEQ010000017.1"/>
</dbReference>
<dbReference type="NCBIfam" id="NF033938">
    <property type="entry name" value="porH_2"/>
    <property type="match status" value="1"/>
</dbReference>
<reference evidence="1" key="1">
    <citation type="submission" date="2021-03" db="EMBL/GenBank/DDBJ databases">
        <authorList>
            <person name="Sun Q."/>
        </authorList>
    </citation>
    <scope>NUCLEOTIDE SEQUENCE</scope>
    <source>
        <strain evidence="1">CCM 8862</strain>
    </source>
</reference>
<dbReference type="Proteomes" id="UP000664332">
    <property type="component" value="Unassembled WGS sequence"/>
</dbReference>
<organism evidence="1 2">
    <name type="scientific">Corynebacterium mendelii</name>
    <dbReference type="NCBI Taxonomy" id="2765362"/>
    <lineage>
        <taxon>Bacteria</taxon>
        <taxon>Bacillati</taxon>
        <taxon>Actinomycetota</taxon>
        <taxon>Actinomycetes</taxon>
        <taxon>Mycobacteriales</taxon>
        <taxon>Corynebacteriaceae</taxon>
        <taxon>Corynebacterium</taxon>
    </lineage>
</organism>
<evidence type="ECO:0000313" key="1">
    <source>
        <dbReference type="EMBL" id="MBN9645105.1"/>
    </source>
</evidence>
<dbReference type="EMBL" id="JAFLEQ010000017">
    <property type="protein sequence ID" value="MBN9645105.1"/>
    <property type="molecule type" value="Genomic_DNA"/>
</dbReference>
<proteinExistence type="predicted"/>